<dbReference type="Pfam" id="PF10545">
    <property type="entry name" value="MADF_DNA_bdg"/>
    <property type="match status" value="1"/>
</dbReference>
<evidence type="ECO:0000313" key="4">
    <source>
        <dbReference type="Proteomes" id="UP001591681"/>
    </source>
</evidence>
<evidence type="ECO:0000256" key="1">
    <source>
        <dbReference type="SAM" id="MobiDB-lite"/>
    </source>
</evidence>
<accession>A0ABD1JL21</accession>
<evidence type="ECO:0000313" key="3">
    <source>
        <dbReference type="EMBL" id="KAL2087836.1"/>
    </source>
</evidence>
<dbReference type="PROSITE" id="PS51029">
    <property type="entry name" value="MADF"/>
    <property type="match status" value="1"/>
</dbReference>
<feature type="compositionally biased region" description="Acidic residues" evidence="1">
    <location>
        <begin position="112"/>
        <end position="123"/>
    </location>
</feature>
<feature type="domain" description="MADF" evidence="2">
    <location>
        <begin position="6"/>
        <end position="95"/>
    </location>
</feature>
<feature type="compositionally biased region" description="Low complexity" evidence="1">
    <location>
        <begin position="142"/>
        <end position="158"/>
    </location>
</feature>
<dbReference type="EMBL" id="JBHFQA010000014">
    <property type="protein sequence ID" value="KAL2087836.1"/>
    <property type="molecule type" value="Genomic_DNA"/>
</dbReference>
<dbReference type="SMART" id="SM00595">
    <property type="entry name" value="MADF"/>
    <property type="match status" value="1"/>
</dbReference>
<dbReference type="InterPro" id="IPR039353">
    <property type="entry name" value="TF_Adf1"/>
</dbReference>
<reference evidence="3 4" key="1">
    <citation type="submission" date="2024-09" db="EMBL/GenBank/DDBJ databases">
        <title>A chromosome-level genome assembly of Gray's grenadier anchovy, Coilia grayii.</title>
        <authorList>
            <person name="Fu Z."/>
        </authorList>
    </citation>
    <scope>NUCLEOTIDE SEQUENCE [LARGE SCALE GENOMIC DNA]</scope>
    <source>
        <strain evidence="3">G4</strain>
        <tissue evidence="3">Muscle</tissue>
    </source>
</reference>
<feature type="region of interest" description="Disordered" evidence="1">
    <location>
        <begin position="100"/>
        <end position="170"/>
    </location>
</feature>
<dbReference type="PANTHER" id="PTHR12243:SF67">
    <property type="entry name" value="COREPRESSOR OF PANGOLIN, ISOFORM A-RELATED"/>
    <property type="match status" value="1"/>
</dbReference>
<gene>
    <name evidence="3" type="ORF">ACEWY4_016664</name>
</gene>
<evidence type="ECO:0000259" key="2">
    <source>
        <dbReference type="PROSITE" id="PS51029"/>
    </source>
</evidence>
<dbReference type="PANTHER" id="PTHR12243">
    <property type="entry name" value="MADF DOMAIN TRANSCRIPTION FACTOR"/>
    <property type="match status" value="1"/>
</dbReference>
<dbReference type="Proteomes" id="UP001591681">
    <property type="component" value="Unassembled WGS sequence"/>
</dbReference>
<protein>
    <recommendedName>
        <fullName evidence="2">MADF domain-containing protein</fullName>
    </recommendedName>
</protein>
<keyword evidence="4" id="KW-1185">Reference proteome</keyword>
<name>A0ABD1JL21_9TELE</name>
<dbReference type="InterPro" id="IPR006578">
    <property type="entry name" value="MADF-dom"/>
</dbReference>
<sequence length="230" mass="25357">MAMEDRICELVRGYIHLYDATVPGHRDKQCCKNSWEEIATLVGLSAKEVESRWNLARDRYVRAHRERMSKASGGRATGPEHPILQRLGWLKGHIKHRRTSTNFDVSIQGEVHEEELEEGEEEAGPPSPSSEGEGPSSPPPTTTTAAASASAGGSAATPQRALAGKRKRGEDVDPVGAALLGRLDELRQEAIQKRSVYGTFTAYLQSFLEELPPADAKKLVKDIQHLMLFY</sequence>
<organism evidence="3 4">
    <name type="scientific">Coilia grayii</name>
    <name type="common">Gray's grenadier anchovy</name>
    <dbReference type="NCBI Taxonomy" id="363190"/>
    <lineage>
        <taxon>Eukaryota</taxon>
        <taxon>Metazoa</taxon>
        <taxon>Chordata</taxon>
        <taxon>Craniata</taxon>
        <taxon>Vertebrata</taxon>
        <taxon>Euteleostomi</taxon>
        <taxon>Actinopterygii</taxon>
        <taxon>Neopterygii</taxon>
        <taxon>Teleostei</taxon>
        <taxon>Clupei</taxon>
        <taxon>Clupeiformes</taxon>
        <taxon>Clupeoidei</taxon>
        <taxon>Engraulidae</taxon>
        <taxon>Coilinae</taxon>
        <taxon>Coilia</taxon>
    </lineage>
</organism>
<proteinExistence type="predicted"/>
<dbReference type="AlphaFoldDB" id="A0ABD1JL21"/>
<comment type="caution">
    <text evidence="3">The sequence shown here is derived from an EMBL/GenBank/DDBJ whole genome shotgun (WGS) entry which is preliminary data.</text>
</comment>